<dbReference type="InterPro" id="IPR010388">
    <property type="entry name" value="Anaerobic_Co-chelatase"/>
</dbReference>
<sequence>MHAPLKVLVVAAHGSSHPLARAALGGFADHVRALAPDRPIHLAYTAFRRSGNHPASAGAQERELPRVLEGLERLGAPVELAVLSLHVVAGDEFERTRLAVEAFARGQGVPARLSGPLLARPEDAPQVARALAGELKALPPGEAAVLMGHGAAGEAQQLYRELARELQALAPLARLGVLEAADPADPLHIRAMAADLAARGVRRATLAPLLTVAGRHAHKDLAGEQPGSWRSALAAHGIDSPADLRGLVEREAFRALWAGRLAGLLA</sequence>
<keyword evidence="1" id="KW-0456">Lyase</keyword>
<reference evidence="1 2" key="1">
    <citation type="submission" date="2020-04" db="EMBL/GenBank/DDBJ databases">
        <authorList>
            <consortium name="Desulfovibrio sp. FSS-1 genome sequencing consortium"/>
            <person name="Shimoshige H."/>
            <person name="Kobayashi H."/>
            <person name="Maekawa T."/>
        </authorList>
    </citation>
    <scope>NUCLEOTIDE SEQUENCE [LARGE SCALE GENOMIC DNA]</scope>
    <source>
        <strain evidence="1 2">SIID29052-01</strain>
    </source>
</reference>
<dbReference type="Proteomes" id="UP000494245">
    <property type="component" value="Unassembled WGS sequence"/>
</dbReference>
<evidence type="ECO:0000313" key="2">
    <source>
        <dbReference type="Proteomes" id="UP000494245"/>
    </source>
</evidence>
<dbReference type="Pfam" id="PF06180">
    <property type="entry name" value="CbiK"/>
    <property type="match status" value="1"/>
</dbReference>
<dbReference type="EMBL" id="BLTE01000026">
    <property type="protein sequence ID" value="GFK95924.1"/>
    <property type="molecule type" value="Genomic_DNA"/>
</dbReference>
<comment type="caution">
    <text evidence="1">The sequence shown here is derived from an EMBL/GenBank/DDBJ whole genome shotgun (WGS) entry which is preliminary data.</text>
</comment>
<organism evidence="1 2">
    <name type="scientific">Fundidesulfovibrio magnetotacticus</name>
    <dbReference type="NCBI Taxonomy" id="2730080"/>
    <lineage>
        <taxon>Bacteria</taxon>
        <taxon>Pseudomonadati</taxon>
        <taxon>Thermodesulfobacteriota</taxon>
        <taxon>Desulfovibrionia</taxon>
        <taxon>Desulfovibrionales</taxon>
        <taxon>Desulfovibrionaceae</taxon>
        <taxon>Fundidesulfovibrio</taxon>
    </lineage>
</organism>
<dbReference type="GO" id="GO:0019251">
    <property type="term" value="P:anaerobic cobalamin biosynthetic process"/>
    <property type="evidence" value="ECO:0007669"/>
    <property type="project" value="InterPro"/>
</dbReference>
<accession>A0A6V8LW08</accession>
<keyword evidence="2" id="KW-1185">Reference proteome</keyword>
<gene>
    <name evidence="1" type="primary">cbiKp_2</name>
    <name evidence="1" type="ORF">NNJEOMEG_03797</name>
</gene>
<dbReference type="SUPFAM" id="SSF53800">
    <property type="entry name" value="Chelatase"/>
    <property type="match status" value="1"/>
</dbReference>
<dbReference type="Gene3D" id="3.40.50.1400">
    <property type="match status" value="2"/>
</dbReference>
<dbReference type="AlphaFoldDB" id="A0A6V8LW08"/>
<protein>
    <submittedName>
        <fullName evidence="1">Sirohydrochlorin cobaltochelatase CbiKP</fullName>
        <ecNumber evidence="1">4.99.1.3</ecNumber>
    </submittedName>
</protein>
<evidence type="ECO:0000313" key="1">
    <source>
        <dbReference type="EMBL" id="GFK95924.1"/>
    </source>
</evidence>
<proteinExistence type="predicted"/>
<reference evidence="1 2" key="2">
    <citation type="submission" date="2020-05" db="EMBL/GenBank/DDBJ databases">
        <title>Draft genome sequence of Desulfovibrio sp. strainFSS-1.</title>
        <authorList>
            <person name="Shimoshige H."/>
            <person name="Kobayashi H."/>
            <person name="Maekawa T."/>
        </authorList>
    </citation>
    <scope>NUCLEOTIDE SEQUENCE [LARGE SCALE GENOMIC DNA]</scope>
    <source>
        <strain evidence="1 2">SIID29052-01</strain>
    </source>
</reference>
<dbReference type="GO" id="GO:0016852">
    <property type="term" value="F:sirohydrochlorin cobaltochelatase activity"/>
    <property type="evidence" value="ECO:0007669"/>
    <property type="project" value="UniProtKB-EC"/>
</dbReference>
<dbReference type="EC" id="4.99.1.3" evidence="1"/>
<name>A0A6V8LW08_9BACT</name>